<evidence type="ECO:0000256" key="2">
    <source>
        <dbReference type="ARBA" id="ARBA00022617"/>
    </source>
</evidence>
<gene>
    <name evidence="8" type="ORF">METZ01_LOCUS353529</name>
</gene>
<keyword evidence="7" id="KW-0472">Membrane</keyword>
<dbReference type="AlphaFoldDB" id="A0A382RU40"/>
<keyword evidence="4" id="KW-0479">Metal-binding</keyword>
<evidence type="ECO:0000256" key="1">
    <source>
        <dbReference type="ARBA" id="ARBA00004370"/>
    </source>
</evidence>
<dbReference type="GO" id="GO:0046872">
    <property type="term" value="F:metal ion binding"/>
    <property type="evidence" value="ECO:0007669"/>
    <property type="project" value="UniProtKB-KW"/>
</dbReference>
<dbReference type="PANTHER" id="PTHR10266:SF3">
    <property type="entry name" value="CYTOCHROME C1, HEME PROTEIN, MITOCHONDRIAL"/>
    <property type="match status" value="1"/>
</dbReference>
<evidence type="ECO:0000256" key="7">
    <source>
        <dbReference type="ARBA" id="ARBA00023136"/>
    </source>
</evidence>
<accession>A0A382RU40</accession>
<evidence type="ECO:0008006" key="9">
    <source>
        <dbReference type="Google" id="ProtNLM"/>
    </source>
</evidence>
<dbReference type="SUPFAM" id="SSF46626">
    <property type="entry name" value="Cytochrome c"/>
    <property type="match status" value="1"/>
</dbReference>
<dbReference type="PANTHER" id="PTHR10266">
    <property type="entry name" value="CYTOCHROME C1"/>
    <property type="match status" value="1"/>
</dbReference>
<keyword evidence="6" id="KW-0408">Iron</keyword>
<dbReference type="InterPro" id="IPR002326">
    <property type="entry name" value="Cyt_c1"/>
</dbReference>
<dbReference type="GO" id="GO:0016020">
    <property type="term" value="C:membrane"/>
    <property type="evidence" value="ECO:0007669"/>
    <property type="project" value="UniProtKB-SubCell"/>
</dbReference>
<comment type="subcellular location">
    <subcellularLocation>
        <location evidence="1">Membrane</location>
    </subcellularLocation>
</comment>
<dbReference type="Gene3D" id="1.10.760.10">
    <property type="entry name" value="Cytochrome c-like domain"/>
    <property type="match status" value="1"/>
</dbReference>
<feature type="non-terminal residue" evidence="8">
    <location>
        <position position="188"/>
    </location>
</feature>
<evidence type="ECO:0000256" key="3">
    <source>
        <dbReference type="ARBA" id="ARBA00022692"/>
    </source>
</evidence>
<evidence type="ECO:0000313" key="8">
    <source>
        <dbReference type="EMBL" id="SVD00675.1"/>
    </source>
</evidence>
<dbReference type="GO" id="GO:0005739">
    <property type="term" value="C:mitochondrion"/>
    <property type="evidence" value="ECO:0007669"/>
    <property type="project" value="GOC"/>
</dbReference>
<evidence type="ECO:0000256" key="6">
    <source>
        <dbReference type="ARBA" id="ARBA00023004"/>
    </source>
</evidence>
<evidence type="ECO:0000256" key="4">
    <source>
        <dbReference type="ARBA" id="ARBA00022723"/>
    </source>
</evidence>
<sequence>VTSVHSWIVSMALAIVATTANIGNANGAGGNENIPPQNWSFDGIFGMFDRSELQRGLQVYLEVCANCHSLEYVAYRNLTEIGYDETQIKAIASQYEVEDGPNSDGEMFTRAARPSDYFVKPYANDVEAAVMNNGALPPDLSLIYKARSGGADYLYAFLTGYEEETDNHEVPEGLYYNPYFPGGATAMP</sequence>
<evidence type="ECO:0000256" key="5">
    <source>
        <dbReference type="ARBA" id="ARBA00022989"/>
    </source>
</evidence>
<dbReference type="InterPro" id="IPR036909">
    <property type="entry name" value="Cyt_c-like_dom_sf"/>
</dbReference>
<dbReference type="GO" id="GO:0009055">
    <property type="term" value="F:electron transfer activity"/>
    <property type="evidence" value="ECO:0007669"/>
    <property type="project" value="InterPro"/>
</dbReference>
<reference evidence="8" key="1">
    <citation type="submission" date="2018-05" db="EMBL/GenBank/DDBJ databases">
        <authorList>
            <person name="Lanie J.A."/>
            <person name="Ng W.-L."/>
            <person name="Kazmierczak K.M."/>
            <person name="Andrzejewski T.M."/>
            <person name="Davidsen T.M."/>
            <person name="Wayne K.J."/>
            <person name="Tettelin H."/>
            <person name="Glass J.I."/>
            <person name="Rusch D."/>
            <person name="Podicherti R."/>
            <person name="Tsui H.-C.T."/>
            <person name="Winkler M.E."/>
        </authorList>
    </citation>
    <scope>NUCLEOTIDE SEQUENCE</scope>
</reference>
<organism evidence="8">
    <name type="scientific">marine metagenome</name>
    <dbReference type="NCBI Taxonomy" id="408172"/>
    <lineage>
        <taxon>unclassified sequences</taxon>
        <taxon>metagenomes</taxon>
        <taxon>ecological metagenomes</taxon>
    </lineage>
</organism>
<dbReference type="EMBL" id="UINC01123899">
    <property type="protein sequence ID" value="SVD00675.1"/>
    <property type="molecule type" value="Genomic_DNA"/>
</dbReference>
<dbReference type="Pfam" id="PF02167">
    <property type="entry name" value="Cytochrom_C1"/>
    <property type="match status" value="1"/>
</dbReference>
<name>A0A382RU40_9ZZZZ</name>
<keyword evidence="2" id="KW-0349">Heme</keyword>
<dbReference type="GO" id="GO:0006122">
    <property type="term" value="P:mitochondrial electron transport, ubiquinol to cytochrome c"/>
    <property type="evidence" value="ECO:0007669"/>
    <property type="project" value="TreeGrafter"/>
</dbReference>
<dbReference type="PRINTS" id="PR00603">
    <property type="entry name" value="CYTOCHROMEC1"/>
</dbReference>
<keyword evidence="5" id="KW-1133">Transmembrane helix</keyword>
<dbReference type="GO" id="GO:0020037">
    <property type="term" value="F:heme binding"/>
    <property type="evidence" value="ECO:0007669"/>
    <property type="project" value="InterPro"/>
</dbReference>
<proteinExistence type="predicted"/>
<keyword evidence="3" id="KW-0812">Transmembrane</keyword>
<feature type="non-terminal residue" evidence="8">
    <location>
        <position position="1"/>
    </location>
</feature>
<protein>
    <recommendedName>
        <fullName evidence="9">Cytochrome c domain-containing protein</fullName>
    </recommendedName>
</protein>